<proteinExistence type="predicted"/>
<gene>
    <name evidence="3" type="ordered locus">Halhy_0934</name>
</gene>
<feature type="transmembrane region" description="Helical" evidence="2">
    <location>
        <begin position="370"/>
        <end position="387"/>
    </location>
</feature>
<keyword evidence="2" id="KW-0812">Transmembrane</keyword>
<feature type="transmembrane region" description="Helical" evidence="2">
    <location>
        <begin position="789"/>
        <end position="810"/>
    </location>
</feature>
<feature type="compositionally biased region" description="Basic and acidic residues" evidence="1">
    <location>
        <begin position="814"/>
        <end position="824"/>
    </location>
</feature>
<feature type="transmembrane region" description="Helical" evidence="2">
    <location>
        <begin position="523"/>
        <end position="541"/>
    </location>
</feature>
<feature type="transmembrane region" description="Helical" evidence="2">
    <location>
        <begin position="171"/>
        <end position="188"/>
    </location>
</feature>
<evidence type="ECO:0000256" key="2">
    <source>
        <dbReference type="SAM" id="Phobius"/>
    </source>
</evidence>
<feature type="transmembrane region" description="Helical" evidence="2">
    <location>
        <begin position="194"/>
        <end position="213"/>
    </location>
</feature>
<evidence type="ECO:0008006" key="5">
    <source>
        <dbReference type="Google" id="ProtNLM"/>
    </source>
</evidence>
<reference evidence="3 4" key="1">
    <citation type="journal article" date="2011" name="Stand. Genomic Sci.">
        <title>Complete genome sequence of Haliscomenobacter hydrossis type strain (O).</title>
        <authorList>
            <consortium name="US DOE Joint Genome Institute (JGI-PGF)"/>
            <person name="Daligault H."/>
            <person name="Lapidus A."/>
            <person name="Zeytun A."/>
            <person name="Nolan M."/>
            <person name="Lucas S."/>
            <person name="Del Rio T.G."/>
            <person name="Tice H."/>
            <person name="Cheng J.F."/>
            <person name="Tapia R."/>
            <person name="Han C."/>
            <person name="Goodwin L."/>
            <person name="Pitluck S."/>
            <person name="Liolios K."/>
            <person name="Pagani I."/>
            <person name="Ivanova N."/>
            <person name="Huntemann M."/>
            <person name="Mavromatis K."/>
            <person name="Mikhailova N."/>
            <person name="Pati A."/>
            <person name="Chen A."/>
            <person name="Palaniappan K."/>
            <person name="Land M."/>
            <person name="Hauser L."/>
            <person name="Brambilla E.M."/>
            <person name="Rohde M."/>
            <person name="Verbarg S."/>
            <person name="Goker M."/>
            <person name="Bristow J."/>
            <person name="Eisen J.A."/>
            <person name="Markowitz V."/>
            <person name="Hugenholtz P."/>
            <person name="Kyrpides N.C."/>
            <person name="Klenk H.P."/>
            <person name="Woyke T."/>
        </authorList>
    </citation>
    <scope>NUCLEOTIDE SEQUENCE [LARGE SCALE GENOMIC DNA]</scope>
    <source>
        <strain evidence="4">ATCC 27775 / DSM 1100 / LMG 10767 / O</strain>
    </source>
</reference>
<feature type="transmembrane region" description="Helical" evidence="2">
    <location>
        <begin position="499"/>
        <end position="516"/>
    </location>
</feature>
<dbReference type="AlphaFoldDB" id="F4L6F3"/>
<feature type="transmembrane region" description="Helical" evidence="2">
    <location>
        <begin position="345"/>
        <end position="363"/>
    </location>
</feature>
<accession>F4L6F3</accession>
<dbReference type="KEGG" id="hhy:Halhy_0934"/>
<evidence type="ECO:0000256" key="1">
    <source>
        <dbReference type="SAM" id="MobiDB-lite"/>
    </source>
</evidence>
<dbReference type="STRING" id="760192.Halhy_0934"/>
<dbReference type="eggNOG" id="COG4485">
    <property type="taxonomic scope" value="Bacteria"/>
</dbReference>
<feature type="transmembrane region" description="Helical" evidence="2">
    <location>
        <begin position="12"/>
        <end position="28"/>
    </location>
</feature>
<dbReference type="OrthoDB" id="9772884at2"/>
<sequence length="852" mass="93393">MNHLIKRLIPHLIAVAIFVGVSAFYFAPQLSGKVMSQSDIVQVTAMMKEMNDYSQKEGRMPLWTNNMFGGMPTYQIASVRAGNQTGLFDNLLQLYIPRPIGRFISAMLAFYLLMVVLGVNRWVGIIGAIAFGLTTNNLVLFEAGHTSKLGAIAYMPLLAAGLLLAFRDKKYLAGALLFGLGSALQLWVNHVQMTYYLLLTMLIFGVAQLIHSIRHGELLHFAKAAALVIVAGLIGIGTGASNLLTTLEYKEATMRGTKILTPAPGTPAALKPAPKEGLEFDYATQWSNNTVDLLATLIPGAAGGSNAEPVDADSKSVATLLAKGYQGTTDLQLPLYWGGLPFTSGPNYLGAIALFLFVFGLFTVKGPVKWWLGLGVLFTMILSLGKNDGGLNKALFETLPLFNSFRAPSSVLSVTAFLVPMLGFLALGQVLKSDEDPKQLLRKLWISAGLTGGVALVFALIGGSFFSFTSAADGNLAGYGLDAPSIVADRKALFSSDSWRSFLLIALCAGLIWAWVTQKINSTIALVGIGLLTMFDVWGVGRRYVNTASFVSKTEYQQNNFQARPVDLEIINKEKDLYYRVHEIKPDAFQWAMTSYFHKTVGGYNPAKMQRYNDLIEQHLSQGNRKVLDMLNTKYFIVTPEGQQPISQINPGALGNAWFVDTLLIAESNNIEIAALNAFYPDSQAIVHQEFNNYIKGFDVKKEGSIKLSSYHPEKLKYQSDSPSEQFAVFSEMWYGPNKGWNAYIDGKPAEHIRVNYALRGMRVPAGKHEIEYRFEPASFAKGKTISGASSVVLILGVLGIVGTSLWNFIKNPPAEEPKPEPRPRSQPTQPAAPVTRKPTGTDRRDPKKKKR</sequence>
<dbReference type="PANTHER" id="PTHR38454:SF1">
    <property type="entry name" value="INTEGRAL MEMBRANE PROTEIN"/>
    <property type="match status" value="1"/>
</dbReference>
<feature type="transmembrane region" description="Helical" evidence="2">
    <location>
        <begin position="225"/>
        <end position="244"/>
    </location>
</feature>
<organism evidence="3 4">
    <name type="scientific">Haliscomenobacter hydrossis (strain ATCC 27775 / DSM 1100 / LMG 10767 / O)</name>
    <dbReference type="NCBI Taxonomy" id="760192"/>
    <lineage>
        <taxon>Bacteria</taxon>
        <taxon>Pseudomonadati</taxon>
        <taxon>Bacteroidota</taxon>
        <taxon>Saprospiria</taxon>
        <taxon>Saprospirales</taxon>
        <taxon>Haliscomenobacteraceae</taxon>
        <taxon>Haliscomenobacter</taxon>
    </lineage>
</organism>
<dbReference type="EMBL" id="CP002691">
    <property type="protein sequence ID" value="AEE48835.1"/>
    <property type="molecule type" value="Genomic_DNA"/>
</dbReference>
<dbReference type="PANTHER" id="PTHR38454">
    <property type="entry name" value="INTEGRAL MEMBRANE PROTEIN-RELATED"/>
    <property type="match status" value="1"/>
</dbReference>
<evidence type="ECO:0000313" key="4">
    <source>
        <dbReference type="Proteomes" id="UP000008461"/>
    </source>
</evidence>
<feature type="region of interest" description="Disordered" evidence="1">
    <location>
        <begin position="812"/>
        <end position="852"/>
    </location>
</feature>
<dbReference type="HOGENOM" id="CLU_008305_0_0_10"/>
<keyword evidence="2" id="KW-0472">Membrane</keyword>
<feature type="transmembrane region" description="Helical" evidence="2">
    <location>
        <begin position="145"/>
        <end position="164"/>
    </location>
</feature>
<feature type="transmembrane region" description="Helical" evidence="2">
    <location>
        <begin position="443"/>
        <end position="466"/>
    </location>
</feature>
<dbReference type="Proteomes" id="UP000008461">
    <property type="component" value="Chromosome"/>
</dbReference>
<protein>
    <recommendedName>
        <fullName evidence="5">Bacterial membrane protein YfhO</fullName>
    </recommendedName>
</protein>
<name>F4L6F3_HALH1</name>
<dbReference type="InterPro" id="IPR018580">
    <property type="entry name" value="Uncharacterised_YfhO"/>
</dbReference>
<feature type="transmembrane region" description="Helical" evidence="2">
    <location>
        <begin position="407"/>
        <end position="431"/>
    </location>
</feature>
<dbReference type="RefSeq" id="WP_013763393.1">
    <property type="nucleotide sequence ID" value="NC_015510.1"/>
</dbReference>
<feature type="transmembrane region" description="Helical" evidence="2">
    <location>
        <begin position="108"/>
        <end position="133"/>
    </location>
</feature>
<evidence type="ECO:0000313" key="3">
    <source>
        <dbReference type="EMBL" id="AEE48835.1"/>
    </source>
</evidence>
<reference key="2">
    <citation type="submission" date="2011-04" db="EMBL/GenBank/DDBJ databases">
        <title>Complete sequence of chromosome of Haliscomenobacter hydrossis DSM 1100.</title>
        <authorList>
            <consortium name="US DOE Joint Genome Institute (JGI-PGF)"/>
            <person name="Lucas S."/>
            <person name="Han J."/>
            <person name="Lapidus A."/>
            <person name="Bruce D."/>
            <person name="Goodwin L."/>
            <person name="Pitluck S."/>
            <person name="Peters L."/>
            <person name="Kyrpides N."/>
            <person name="Mavromatis K."/>
            <person name="Ivanova N."/>
            <person name="Ovchinnikova G."/>
            <person name="Pagani I."/>
            <person name="Daligault H."/>
            <person name="Detter J.C."/>
            <person name="Han C."/>
            <person name="Land M."/>
            <person name="Hauser L."/>
            <person name="Markowitz V."/>
            <person name="Cheng J.-F."/>
            <person name="Hugenholtz P."/>
            <person name="Woyke T."/>
            <person name="Wu D."/>
            <person name="Verbarg S."/>
            <person name="Frueling A."/>
            <person name="Brambilla E."/>
            <person name="Klenk H.-P."/>
            <person name="Eisen J.A."/>
        </authorList>
    </citation>
    <scope>NUCLEOTIDE SEQUENCE</scope>
    <source>
        <strain>DSM 1100</strain>
    </source>
</reference>
<keyword evidence="4" id="KW-1185">Reference proteome</keyword>
<keyword evidence="2" id="KW-1133">Transmembrane helix</keyword>